<organism evidence="8 9">
    <name type="scientific">Strongylocentrotus purpuratus</name>
    <name type="common">Purple sea urchin</name>
    <dbReference type="NCBI Taxonomy" id="7668"/>
    <lineage>
        <taxon>Eukaryota</taxon>
        <taxon>Metazoa</taxon>
        <taxon>Echinodermata</taxon>
        <taxon>Eleutherozoa</taxon>
        <taxon>Echinozoa</taxon>
        <taxon>Echinoidea</taxon>
        <taxon>Euechinoidea</taxon>
        <taxon>Echinacea</taxon>
        <taxon>Camarodonta</taxon>
        <taxon>Echinidea</taxon>
        <taxon>Strongylocentrotidae</taxon>
        <taxon>Strongylocentrotus</taxon>
    </lineage>
</organism>
<evidence type="ECO:0000256" key="3">
    <source>
        <dbReference type="ARBA" id="ARBA00022771"/>
    </source>
</evidence>
<evidence type="ECO:0000256" key="5">
    <source>
        <dbReference type="PROSITE-ProRule" id="PRU00042"/>
    </source>
</evidence>
<evidence type="ECO:0000259" key="7">
    <source>
        <dbReference type="PROSITE" id="PS50157"/>
    </source>
</evidence>
<keyword evidence="1" id="KW-0479">Metal-binding</keyword>
<proteinExistence type="predicted"/>
<dbReference type="SUPFAM" id="SSF57667">
    <property type="entry name" value="beta-beta-alpha zinc fingers"/>
    <property type="match status" value="2"/>
</dbReference>
<evidence type="ECO:0000256" key="4">
    <source>
        <dbReference type="ARBA" id="ARBA00022833"/>
    </source>
</evidence>
<keyword evidence="4" id="KW-0862">Zinc</keyword>
<keyword evidence="2" id="KW-0677">Repeat</keyword>
<keyword evidence="3 5" id="KW-0863">Zinc-finger</keyword>
<dbReference type="Gene3D" id="3.30.160.60">
    <property type="entry name" value="Classic Zinc Finger"/>
    <property type="match status" value="2"/>
</dbReference>
<dbReference type="Proteomes" id="UP000007110">
    <property type="component" value="Unassembled WGS sequence"/>
</dbReference>
<dbReference type="AlphaFoldDB" id="A0A7M7PT51"/>
<dbReference type="SMART" id="SM00355">
    <property type="entry name" value="ZnF_C2H2"/>
    <property type="match status" value="4"/>
</dbReference>
<reference evidence="9" key="1">
    <citation type="submission" date="2015-02" db="EMBL/GenBank/DDBJ databases">
        <title>Genome sequencing for Strongylocentrotus purpuratus.</title>
        <authorList>
            <person name="Murali S."/>
            <person name="Liu Y."/>
            <person name="Vee V."/>
            <person name="English A."/>
            <person name="Wang M."/>
            <person name="Skinner E."/>
            <person name="Han Y."/>
            <person name="Muzny D.M."/>
            <person name="Worley K.C."/>
            <person name="Gibbs R.A."/>
        </authorList>
    </citation>
    <scope>NUCLEOTIDE SEQUENCE</scope>
</reference>
<evidence type="ECO:0000313" key="9">
    <source>
        <dbReference type="Proteomes" id="UP000007110"/>
    </source>
</evidence>
<dbReference type="GeneID" id="115929792"/>
<dbReference type="PANTHER" id="PTHR24379">
    <property type="entry name" value="KRAB AND ZINC FINGER DOMAIN-CONTAINING"/>
    <property type="match status" value="1"/>
</dbReference>
<dbReference type="PROSITE" id="PS50157">
    <property type="entry name" value="ZINC_FINGER_C2H2_2"/>
    <property type="match status" value="2"/>
</dbReference>
<name>A0A7M7PT51_STRPU</name>
<dbReference type="PROSITE" id="PS00028">
    <property type="entry name" value="ZINC_FINGER_C2H2_1"/>
    <property type="match status" value="1"/>
</dbReference>
<dbReference type="GO" id="GO:0008270">
    <property type="term" value="F:zinc ion binding"/>
    <property type="evidence" value="ECO:0007669"/>
    <property type="project" value="UniProtKB-KW"/>
</dbReference>
<sequence length="293" mass="33635">MSLQDSDHSYYKKLPAQRGNTSAEGVETQKPKVEREERKISEEEKAIPDVEAPKEKVFKCRVCDRSFKNQYQVAGHMSIHKRLVYECKGCQKIAYCHKNILRHYLEKHLQSTIGMEDVPQVASTRREDAMPAPNPRFRNKSKIGCPICKVSSGFQCHLHNEDELIAIDAFLRHDDDQEVLACDSGDESFSRHSKLVQHRQDNAKRQPGEPFRCSQCPFQAKCIQSLMDHQQFHSEKREEKLPKEAPDGEKLISCPHCSFKVKNVFGLAAHSRFTKGRYEKARSRSAAQIAHSK</sequence>
<evidence type="ECO:0000313" key="8">
    <source>
        <dbReference type="EnsemblMetazoa" id="XP_030855896"/>
    </source>
</evidence>
<protein>
    <recommendedName>
        <fullName evidence="7">C2H2-type domain-containing protein</fullName>
    </recommendedName>
</protein>
<dbReference type="KEGG" id="spu:115929792"/>
<evidence type="ECO:0000256" key="6">
    <source>
        <dbReference type="SAM" id="MobiDB-lite"/>
    </source>
</evidence>
<dbReference type="InParanoid" id="A0A7M7PT51"/>
<evidence type="ECO:0000256" key="2">
    <source>
        <dbReference type="ARBA" id="ARBA00022737"/>
    </source>
</evidence>
<evidence type="ECO:0000256" key="1">
    <source>
        <dbReference type="ARBA" id="ARBA00022723"/>
    </source>
</evidence>
<feature type="domain" description="C2H2-type" evidence="7">
    <location>
        <begin position="58"/>
        <end position="80"/>
    </location>
</feature>
<dbReference type="EnsemblMetazoa" id="XM_031000036">
    <property type="protein sequence ID" value="XP_030855896"/>
    <property type="gene ID" value="LOC115929792"/>
</dbReference>
<accession>A0A7M7PT51</accession>
<dbReference type="InterPro" id="IPR036236">
    <property type="entry name" value="Znf_C2H2_sf"/>
</dbReference>
<feature type="compositionally biased region" description="Basic and acidic residues" evidence="6">
    <location>
        <begin position="1"/>
        <end position="10"/>
    </location>
</feature>
<dbReference type="InterPro" id="IPR013087">
    <property type="entry name" value="Znf_C2H2_type"/>
</dbReference>
<feature type="region of interest" description="Disordered" evidence="6">
    <location>
        <begin position="1"/>
        <end position="42"/>
    </location>
</feature>
<feature type="compositionally biased region" description="Basic and acidic residues" evidence="6">
    <location>
        <begin position="27"/>
        <end position="42"/>
    </location>
</feature>
<dbReference type="RefSeq" id="XP_030855896.1">
    <property type="nucleotide sequence ID" value="XM_031000036.1"/>
</dbReference>
<reference evidence="8" key="2">
    <citation type="submission" date="2021-01" db="UniProtKB">
        <authorList>
            <consortium name="EnsemblMetazoa"/>
        </authorList>
    </citation>
    <scope>IDENTIFICATION</scope>
</reference>
<keyword evidence="9" id="KW-1185">Reference proteome</keyword>
<dbReference type="PANTHER" id="PTHR24379:SF121">
    <property type="entry name" value="C2H2-TYPE DOMAIN-CONTAINING PROTEIN"/>
    <property type="match status" value="1"/>
</dbReference>
<feature type="domain" description="C2H2-type" evidence="7">
    <location>
        <begin position="211"/>
        <end position="238"/>
    </location>
</feature>